<accession>A0A1H7YQA7</accession>
<keyword evidence="8" id="KW-1278">Translocase</keyword>
<evidence type="ECO:0000313" key="11">
    <source>
        <dbReference type="EMBL" id="SEM48101.1"/>
    </source>
</evidence>
<feature type="domain" description="ABC transporter" evidence="10">
    <location>
        <begin position="13"/>
        <end position="243"/>
    </location>
</feature>
<dbReference type="EMBL" id="FOBS01000017">
    <property type="protein sequence ID" value="SEM48101.1"/>
    <property type="molecule type" value="Genomic_DNA"/>
</dbReference>
<dbReference type="SUPFAM" id="SSF52540">
    <property type="entry name" value="P-loop containing nucleoside triphosphate hydrolases"/>
    <property type="match status" value="1"/>
</dbReference>
<evidence type="ECO:0000256" key="3">
    <source>
        <dbReference type="ARBA" id="ARBA00022448"/>
    </source>
</evidence>
<comment type="subcellular location">
    <subcellularLocation>
        <location evidence="1">Cell membrane</location>
    </subcellularLocation>
</comment>
<dbReference type="GO" id="GO:0005524">
    <property type="term" value="F:ATP binding"/>
    <property type="evidence" value="ECO:0007669"/>
    <property type="project" value="UniProtKB-KW"/>
</dbReference>
<keyword evidence="12" id="KW-1185">Reference proteome</keyword>
<dbReference type="PROSITE" id="PS00211">
    <property type="entry name" value="ABC_TRANSPORTER_1"/>
    <property type="match status" value="1"/>
</dbReference>
<protein>
    <submittedName>
        <fullName evidence="11">Lipooligosaccharide transport system ATP-binding protein</fullName>
    </submittedName>
</protein>
<dbReference type="RefSeq" id="WP_093883893.1">
    <property type="nucleotide sequence ID" value="NZ_FOBS01000017.1"/>
</dbReference>
<evidence type="ECO:0000256" key="8">
    <source>
        <dbReference type="ARBA" id="ARBA00022967"/>
    </source>
</evidence>
<keyword evidence="6" id="KW-0547">Nucleotide-binding</keyword>
<dbReference type="AlphaFoldDB" id="A0A1H7YQA7"/>
<evidence type="ECO:0000256" key="6">
    <source>
        <dbReference type="ARBA" id="ARBA00022741"/>
    </source>
</evidence>
<dbReference type="Gene3D" id="3.40.50.300">
    <property type="entry name" value="P-loop containing nucleotide triphosphate hydrolases"/>
    <property type="match status" value="1"/>
</dbReference>
<reference evidence="11 12" key="1">
    <citation type="submission" date="2016-10" db="EMBL/GenBank/DDBJ databases">
        <authorList>
            <person name="de Groot N.N."/>
        </authorList>
    </citation>
    <scope>NUCLEOTIDE SEQUENCE [LARGE SCALE GENOMIC DNA]</scope>
    <source>
        <strain evidence="11 12">DSM 8423</strain>
    </source>
</reference>
<dbReference type="Pfam" id="PF00005">
    <property type="entry name" value="ABC_tran"/>
    <property type="match status" value="1"/>
</dbReference>
<dbReference type="OrthoDB" id="9805130at2"/>
<sequence>MDTRKVPSLSPILEASHLRKSFGSFTAVDDISFAVLPGECFGILGPNGAGKTTAIRMLYGFSPMTGGTLRIFGLDVREDLRSIKARIGVCQQENNLDPDLTVFQNMEIFAGYFNLPRPLARERAEKLLAFIALRNRRDDKVIELSGGMMRRLVLARALMNDPDLLILDEPTTGLDPQSRHSVWQRLEELKKRGLTILLTTHYMDEASRLCDRLIIMDKGRILVEGMPADLIRTHVGHDVIEVAEPEAALLDFVKKKGLSFENLGHRLLIYGDNRDALFHEISSLCSHDGCVLRMATLEDVFLKLAGRELRE</sequence>
<dbReference type="GO" id="GO:0016887">
    <property type="term" value="F:ATP hydrolysis activity"/>
    <property type="evidence" value="ECO:0007669"/>
    <property type="project" value="InterPro"/>
</dbReference>
<dbReference type="InterPro" id="IPR017871">
    <property type="entry name" value="ABC_transporter-like_CS"/>
</dbReference>
<keyword evidence="9" id="KW-0472">Membrane</keyword>
<keyword evidence="4" id="KW-0536">Nodulation</keyword>
<dbReference type="PANTHER" id="PTHR42711">
    <property type="entry name" value="ABC TRANSPORTER ATP-BINDING PROTEIN"/>
    <property type="match status" value="1"/>
</dbReference>
<dbReference type="GO" id="GO:0005886">
    <property type="term" value="C:plasma membrane"/>
    <property type="evidence" value="ECO:0007669"/>
    <property type="project" value="UniProtKB-SubCell"/>
</dbReference>
<evidence type="ECO:0000313" key="12">
    <source>
        <dbReference type="Proteomes" id="UP000198744"/>
    </source>
</evidence>
<evidence type="ECO:0000256" key="4">
    <source>
        <dbReference type="ARBA" id="ARBA00022458"/>
    </source>
</evidence>
<name>A0A1H7YQA7_9BACT</name>
<evidence type="ECO:0000259" key="10">
    <source>
        <dbReference type="PROSITE" id="PS50893"/>
    </source>
</evidence>
<evidence type="ECO:0000256" key="7">
    <source>
        <dbReference type="ARBA" id="ARBA00022840"/>
    </source>
</evidence>
<evidence type="ECO:0000256" key="2">
    <source>
        <dbReference type="ARBA" id="ARBA00005417"/>
    </source>
</evidence>
<dbReference type="FunFam" id="3.40.50.300:FF:000589">
    <property type="entry name" value="ABC transporter, ATP-binding subunit"/>
    <property type="match status" value="1"/>
</dbReference>
<evidence type="ECO:0000256" key="5">
    <source>
        <dbReference type="ARBA" id="ARBA00022475"/>
    </source>
</evidence>
<keyword evidence="5" id="KW-1003">Cell membrane</keyword>
<dbReference type="InterPro" id="IPR003593">
    <property type="entry name" value="AAA+_ATPase"/>
</dbReference>
<gene>
    <name evidence="11" type="ORF">SAMN04489760_11762</name>
</gene>
<evidence type="ECO:0000256" key="1">
    <source>
        <dbReference type="ARBA" id="ARBA00004236"/>
    </source>
</evidence>
<dbReference type="InterPro" id="IPR050763">
    <property type="entry name" value="ABC_transporter_ATP-binding"/>
</dbReference>
<comment type="similarity">
    <text evidence="2">Belongs to the ABC transporter superfamily.</text>
</comment>
<dbReference type="InterPro" id="IPR027417">
    <property type="entry name" value="P-loop_NTPase"/>
</dbReference>
<organism evidence="11 12">
    <name type="scientific">Syntrophus gentianae</name>
    <dbReference type="NCBI Taxonomy" id="43775"/>
    <lineage>
        <taxon>Bacteria</taxon>
        <taxon>Pseudomonadati</taxon>
        <taxon>Thermodesulfobacteriota</taxon>
        <taxon>Syntrophia</taxon>
        <taxon>Syntrophales</taxon>
        <taxon>Syntrophaceae</taxon>
        <taxon>Syntrophus</taxon>
    </lineage>
</organism>
<dbReference type="PROSITE" id="PS50893">
    <property type="entry name" value="ABC_TRANSPORTER_2"/>
    <property type="match status" value="1"/>
</dbReference>
<dbReference type="SMART" id="SM00382">
    <property type="entry name" value="AAA"/>
    <property type="match status" value="1"/>
</dbReference>
<keyword evidence="3" id="KW-0813">Transport</keyword>
<dbReference type="Proteomes" id="UP000198744">
    <property type="component" value="Unassembled WGS sequence"/>
</dbReference>
<dbReference type="PANTHER" id="PTHR42711:SF5">
    <property type="entry name" value="ABC TRANSPORTER ATP-BINDING PROTEIN NATA"/>
    <property type="match status" value="1"/>
</dbReference>
<proteinExistence type="inferred from homology"/>
<dbReference type="STRING" id="43775.SAMN04489760_11762"/>
<dbReference type="InterPro" id="IPR003439">
    <property type="entry name" value="ABC_transporter-like_ATP-bd"/>
</dbReference>
<evidence type="ECO:0000256" key="9">
    <source>
        <dbReference type="ARBA" id="ARBA00023136"/>
    </source>
</evidence>
<keyword evidence="7 11" id="KW-0067">ATP-binding</keyword>